<gene>
    <name evidence="1" type="ORF">S01H4_23279</name>
</gene>
<dbReference type="InterPro" id="IPR029069">
    <property type="entry name" value="HotDog_dom_sf"/>
</dbReference>
<evidence type="ECO:0008006" key="2">
    <source>
        <dbReference type="Google" id="ProtNLM"/>
    </source>
</evidence>
<organism evidence="1">
    <name type="scientific">marine sediment metagenome</name>
    <dbReference type="NCBI Taxonomy" id="412755"/>
    <lineage>
        <taxon>unclassified sequences</taxon>
        <taxon>metagenomes</taxon>
        <taxon>ecological metagenomes</taxon>
    </lineage>
</organism>
<name>X1A549_9ZZZZ</name>
<dbReference type="AlphaFoldDB" id="X1A549"/>
<dbReference type="Gene3D" id="3.10.129.10">
    <property type="entry name" value="Hotdog Thioesterase"/>
    <property type="match status" value="1"/>
</dbReference>
<reference evidence="1" key="1">
    <citation type="journal article" date="2014" name="Front. Microbiol.">
        <title>High frequency of phylogenetically diverse reductive dehalogenase-homologous genes in deep subseafloor sedimentary metagenomes.</title>
        <authorList>
            <person name="Kawai M."/>
            <person name="Futagami T."/>
            <person name="Toyoda A."/>
            <person name="Takaki Y."/>
            <person name="Nishi S."/>
            <person name="Hori S."/>
            <person name="Arai W."/>
            <person name="Tsubouchi T."/>
            <person name="Morono Y."/>
            <person name="Uchiyama I."/>
            <person name="Ito T."/>
            <person name="Fujiyama A."/>
            <person name="Inagaki F."/>
            <person name="Takami H."/>
        </authorList>
    </citation>
    <scope>NUCLEOTIDE SEQUENCE</scope>
    <source>
        <strain evidence="1">Expedition CK06-06</strain>
    </source>
</reference>
<dbReference type="CDD" id="cd03443">
    <property type="entry name" value="PaaI_thioesterase"/>
    <property type="match status" value="1"/>
</dbReference>
<evidence type="ECO:0000313" key="1">
    <source>
        <dbReference type="EMBL" id="GAG76874.1"/>
    </source>
</evidence>
<protein>
    <recommendedName>
        <fullName evidence="2">Thioesterase domain-containing protein</fullName>
    </recommendedName>
</protein>
<dbReference type="SUPFAM" id="SSF54637">
    <property type="entry name" value="Thioesterase/thiol ester dehydrase-isomerase"/>
    <property type="match status" value="1"/>
</dbReference>
<comment type="caution">
    <text evidence="1">The sequence shown here is derived from an EMBL/GenBank/DDBJ whole genome shotgun (WGS) entry which is preliminary data.</text>
</comment>
<proteinExistence type="predicted"/>
<accession>X1A549</accession>
<dbReference type="EMBL" id="BART01010779">
    <property type="protein sequence ID" value="GAG76874.1"/>
    <property type="molecule type" value="Genomic_DNA"/>
</dbReference>
<sequence length="65" mass="6985">MSKKTSIGAKGFHPFGDLIGLKFTKFGNGDSQCVLDVEEKLMNPHKTLHGGVLYSMADTGMGGFH</sequence>